<sequence>MSLKEFNKNNLSSEYNDNFIKKIIDEEQKESYFKDQKKGILIKIIRD</sequence>
<organism evidence="1 2">
    <name type="scientific">Aliarcobacter thereius</name>
    <dbReference type="NCBI Taxonomy" id="544718"/>
    <lineage>
        <taxon>Bacteria</taxon>
        <taxon>Pseudomonadati</taxon>
        <taxon>Campylobacterota</taxon>
        <taxon>Epsilonproteobacteria</taxon>
        <taxon>Campylobacterales</taxon>
        <taxon>Arcobacteraceae</taxon>
        <taxon>Aliarcobacter</taxon>
    </lineage>
</organism>
<dbReference type="AlphaFoldDB" id="A0A1C0B8T3"/>
<evidence type="ECO:0000313" key="1">
    <source>
        <dbReference type="EMBL" id="OCM00010.1"/>
    </source>
</evidence>
<evidence type="ECO:0000313" key="2">
    <source>
        <dbReference type="Proteomes" id="UP000093281"/>
    </source>
</evidence>
<dbReference type="RefSeq" id="WP_228140833.1">
    <property type="nucleotide sequence ID" value="NZ_LCUJ01000002.1"/>
</dbReference>
<name>A0A1C0B8T3_9BACT</name>
<dbReference type="Proteomes" id="UP000093281">
    <property type="component" value="Unassembled WGS sequence"/>
</dbReference>
<gene>
    <name evidence="1" type="ORF">AAX29_01062</name>
</gene>
<dbReference type="EMBL" id="LCUJ01000002">
    <property type="protein sequence ID" value="OCM00010.1"/>
    <property type="molecule type" value="Genomic_DNA"/>
</dbReference>
<protein>
    <submittedName>
        <fullName evidence="1">Uncharacterized protein</fullName>
    </submittedName>
</protein>
<accession>A0A1C0B8T3</accession>
<comment type="caution">
    <text evidence="1">The sequence shown here is derived from an EMBL/GenBank/DDBJ whole genome shotgun (WGS) entry which is preliminary data.</text>
</comment>
<proteinExistence type="predicted"/>
<reference evidence="2" key="1">
    <citation type="submission" date="2015-05" db="EMBL/GenBank/DDBJ databases">
        <authorList>
            <person name="Rovetto F."/>
            <person name="Cocolin L."/>
            <person name="Illeghems K."/>
            <person name="Van Nieuwerburgh F."/>
            <person name="Houf K."/>
        </authorList>
    </citation>
    <scope>NUCLEOTIDE SEQUENCE [LARGE SCALE GENOMIC DNA]</scope>
    <source>
        <strain evidence="2">DU22</strain>
    </source>
</reference>